<accession>I3E660</accession>
<dbReference type="PATRIC" id="fig|997296.3.peg.776"/>
<organism evidence="1 2">
    <name type="scientific">Bacillus methanolicus PB1</name>
    <dbReference type="NCBI Taxonomy" id="997296"/>
    <lineage>
        <taxon>Bacteria</taxon>
        <taxon>Bacillati</taxon>
        <taxon>Bacillota</taxon>
        <taxon>Bacilli</taxon>
        <taxon>Bacillales</taxon>
        <taxon>Bacillaceae</taxon>
        <taxon>Bacillus</taxon>
    </lineage>
</organism>
<evidence type="ECO:0000313" key="2">
    <source>
        <dbReference type="Proteomes" id="UP000010523"/>
    </source>
</evidence>
<gene>
    <name evidence="1" type="ORF">PB1_03550</name>
</gene>
<name>I3E660_BACMT</name>
<proteinExistence type="predicted"/>
<reference evidence="1 2" key="1">
    <citation type="journal article" date="2012" name="Appl. Environ. Microbiol.">
        <title>Genome Sequence of Thermotolerant Bacillus methanolicus: Features and Regulation Related to Methylotrophy and Production of L-Lysine and L-Glutamate from Methanol.</title>
        <authorList>
            <person name="Heggeset T.M."/>
            <person name="Krog A."/>
            <person name="Balzer S."/>
            <person name="Wentzel A."/>
            <person name="Ellingsen T.E."/>
            <person name="Brautaset T."/>
        </authorList>
    </citation>
    <scope>NUCLEOTIDE SEQUENCE [LARGE SCALE GENOMIC DNA]</scope>
    <source>
        <strain evidence="1 2">PB1</strain>
    </source>
</reference>
<dbReference type="EMBL" id="AFEU01000001">
    <property type="protein sequence ID" value="EIJ81981.1"/>
    <property type="molecule type" value="Genomic_DNA"/>
</dbReference>
<dbReference type="Proteomes" id="UP000010523">
    <property type="component" value="Unassembled WGS sequence"/>
</dbReference>
<sequence>MKRLEIPTTINLLITLSILAEIFYQKILAFSGNFRLTREFQQQANTMFTKSIQNQ</sequence>
<comment type="caution">
    <text evidence="1">The sequence shown here is derived from an EMBL/GenBank/DDBJ whole genome shotgun (WGS) entry which is preliminary data.</text>
</comment>
<dbReference type="AlphaFoldDB" id="I3E660"/>
<keyword evidence="2" id="KW-1185">Reference proteome</keyword>
<protein>
    <submittedName>
        <fullName evidence="1">Uncharacterized protein</fullName>
    </submittedName>
</protein>
<evidence type="ECO:0000313" key="1">
    <source>
        <dbReference type="EMBL" id="EIJ81981.1"/>
    </source>
</evidence>
<dbReference type="STRING" id="997296.PB1_03550"/>